<dbReference type="EMBL" id="LTAY01000092">
    <property type="protein sequence ID" value="OPX46130.1"/>
    <property type="molecule type" value="Genomic_DNA"/>
</dbReference>
<dbReference type="InterPro" id="IPR038495">
    <property type="entry name" value="ATPase_E_C"/>
</dbReference>
<gene>
    <name evidence="6" type="primary">atpE_5</name>
    <name evidence="4" type="synonym">atpE</name>
    <name evidence="7" type="synonym">atpE_6</name>
    <name evidence="6" type="ORF">CLTHE_29260</name>
    <name evidence="7" type="ORF">CLTHE_29470</name>
</gene>
<name>A0A1V4SQE9_9CLOT</name>
<keyword evidence="2 4" id="KW-0813">Transport</keyword>
<dbReference type="InterPro" id="IPR002842">
    <property type="entry name" value="ATPase_V1_Esu"/>
</dbReference>
<dbReference type="Gene3D" id="1.20.5.620">
    <property type="entry name" value="F1F0 ATP synthase subunit B, membrane domain"/>
    <property type="match status" value="1"/>
</dbReference>
<dbReference type="GO" id="GO:0033178">
    <property type="term" value="C:proton-transporting two-sector ATPase complex, catalytic domain"/>
    <property type="evidence" value="ECO:0007669"/>
    <property type="project" value="InterPro"/>
</dbReference>
<protein>
    <recommendedName>
        <fullName evidence="4">V-type proton ATPase subunit E</fullName>
    </recommendedName>
    <alternativeName>
        <fullName evidence="4">V-ATPase subunit E</fullName>
    </alternativeName>
</protein>
<feature type="coiled-coil region" evidence="5">
    <location>
        <begin position="12"/>
        <end position="44"/>
    </location>
</feature>
<evidence type="ECO:0000313" key="8">
    <source>
        <dbReference type="Proteomes" id="UP000191448"/>
    </source>
</evidence>
<evidence type="ECO:0000256" key="3">
    <source>
        <dbReference type="ARBA" id="ARBA00023065"/>
    </source>
</evidence>
<dbReference type="Gene3D" id="3.30.2320.30">
    <property type="entry name" value="ATP synthase, E subunit, C-terminal"/>
    <property type="match status" value="1"/>
</dbReference>
<comment type="similarity">
    <text evidence="1 4">Belongs to the V-ATPase E subunit family.</text>
</comment>
<evidence type="ECO:0000313" key="6">
    <source>
        <dbReference type="EMBL" id="OPX46109.1"/>
    </source>
</evidence>
<organism evidence="6 8">
    <name type="scientific">Clostridium thermobutyricum DSM 4928</name>
    <dbReference type="NCBI Taxonomy" id="1121339"/>
    <lineage>
        <taxon>Bacteria</taxon>
        <taxon>Bacillati</taxon>
        <taxon>Bacillota</taxon>
        <taxon>Clostridia</taxon>
        <taxon>Eubacteriales</taxon>
        <taxon>Clostridiaceae</taxon>
        <taxon>Clostridium</taxon>
    </lineage>
</organism>
<keyword evidence="5" id="KW-0175">Coiled coil</keyword>
<sequence length="196" mass="22358">MSNVNNLTSKILKDAEERKSSILAKAEEEKNKIITKKRDEANRLKTSMIEKAKLESATRKERILSSAELKVRNEKLLSKGKVIDEVFNMSVENLCQMNENDFRNFVKSSILSLNIEGDENIILNVNGKKAINEAFVKEINNELKDKGNLKLSQSEGKFRGGFILEKNGIEINYTFEALVQSLREELEFEVANILFN</sequence>
<keyword evidence="4" id="KW-0066">ATP synthesis</keyword>
<dbReference type="GO" id="GO:0005524">
    <property type="term" value="F:ATP binding"/>
    <property type="evidence" value="ECO:0007669"/>
    <property type="project" value="UniProtKB-UniRule"/>
</dbReference>
<reference evidence="6 8" key="1">
    <citation type="submission" date="2016-02" db="EMBL/GenBank/DDBJ databases">
        <title>Genome sequence of Clostridium thermobutyricum DSM 4928.</title>
        <authorList>
            <person name="Poehlein A."/>
            <person name="Daniel R."/>
        </authorList>
    </citation>
    <scope>NUCLEOTIDE SEQUENCE [LARGE SCALE GENOMIC DNA]</scope>
    <source>
        <strain evidence="6 8">DSM 4928</strain>
    </source>
</reference>
<evidence type="ECO:0000256" key="2">
    <source>
        <dbReference type="ARBA" id="ARBA00022448"/>
    </source>
</evidence>
<dbReference type="SUPFAM" id="SSF160527">
    <property type="entry name" value="V-type ATPase subunit E-like"/>
    <property type="match status" value="1"/>
</dbReference>
<evidence type="ECO:0000256" key="4">
    <source>
        <dbReference type="HAMAP-Rule" id="MF_00311"/>
    </source>
</evidence>
<dbReference type="HAMAP" id="MF_00311">
    <property type="entry name" value="ATP_synth_E_arch"/>
    <property type="match status" value="1"/>
</dbReference>
<dbReference type="RefSeq" id="WP_080024097.1">
    <property type="nucleotide sequence ID" value="NZ_LTAY01000092.1"/>
</dbReference>
<dbReference type="Pfam" id="PF01991">
    <property type="entry name" value="vATP-synt_E"/>
    <property type="match status" value="1"/>
</dbReference>
<dbReference type="GO" id="GO:0046933">
    <property type="term" value="F:proton-transporting ATP synthase activity, rotational mechanism"/>
    <property type="evidence" value="ECO:0007669"/>
    <property type="project" value="UniProtKB-UniRule"/>
</dbReference>
<comment type="caution">
    <text evidence="6">The sequence shown here is derived from an EMBL/GenBank/DDBJ whole genome shotgun (WGS) entry which is preliminary data.</text>
</comment>
<dbReference type="Proteomes" id="UP000191448">
    <property type="component" value="Unassembled WGS sequence"/>
</dbReference>
<accession>A0A1V4SQE9</accession>
<proteinExistence type="inferred from homology"/>
<dbReference type="AlphaFoldDB" id="A0A1V4SQE9"/>
<evidence type="ECO:0000256" key="5">
    <source>
        <dbReference type="SAM" id="Coils"/>
    </source>
</evidence>
<dbReference type="GO" id="GO:0046961">
    <property type="term" value="F:proton-transporting ATPase activity, rotational mechanism"/>
    <property type="evidence" value="ECO:0007669"/>
    <property type="project" value="InterPro"/>
</dbReference>
<dbReference type="GO" id="GO:0042777">
    <property type="term" value="P:proton motive force-driven plasma membrane ATP synthesis"/>
    <property type="evidence" value="ECO:0007669"/>
    <property type="project" value="UniProtKB-UniRule"/>
</dbReference>
<keyword evidence="3 4" id="KW-0406">Ion transport</keyword>
<comment type="function">
    <text evidence="4">Produces ATP from ADP in the presence of a proton gradient across the membrane.</text>
</comment>
<keyword evidence="4" id="KW-0375">Hydrogen ion transport</keyword>
<dbReference type="OrthoDB" id="1749765at2"/>
<evidence type="ECO:0000256" key="1">
    <source>
        <dbReference type="ARBA" id="ARBA00005901"/>
    </source>
</evidence>
<dbReference type="EMBL" id="LTAY01000092">
    <property type="protein sequence ID" value="OPX46109.1"/>
    <property type="molecule type" value="Genomic_DNA"/>
</dbReference>
<evidence type="ECO:0000313" key="7">
    <source>
        <dbReference type="EMBL" id="OPX46130.1"/>
    </source>
</evidence>